<reference evidence="6" key="1">
    <citation type="submission" date="2021-03" db="EMBL/GenBank/DDBJ databases">
        <title>Streptomyces strains.</title>
        <authorList>
            <person name="Lund M.B."/>
            <person name="Toerring T."/>
        </authorList>
    </citation>
    <scope>NUCLEOTIDE SEQUENCE</scope>
    <source>
        <strain evidence="6">JCM 4242</strain>
    </source>
</reference>
<dbReference type="GO" id="GO:0006355">
    <property type="term" value="P:regulation of DNA-templated transcription"/>
    <property type="evidence" value="ECO:0007669"/>
    <property type="project" value="InterPro"/>
</dbReference>
<dbReference type="InterPro" id="IPR000792">
    <property type="entry name" value="Tscrpt_reg_LuxR_C"/>
</dbReference>
<proteinExistence type="predicted"/>
<dbReference type="InterPro" id="IPR016032">
    <property type="entry name" value="Sig_transdc_resp-reg_C-effctor"/>
</dbReference>
<dbReference type="GO" id="GO:0003677">
    <property type="term" value="F:DNA binding"/>
    <property type="evidence" value="ECO:0007669"/>
    <property type="project" value="UniProtKB-KW"/>
</dbReference>
<evidence type="ECO:0000313" key="6">
    <source>
        <dbReference type="EMBL" id="MBO0656358.1"/>
    </source>
</evidence>
<dbReference type="PROSITE" id="PS50043">
    <property type="entry name" value="HTH_LUXR_2"/>
    <property type="match status" value="1"/>
</dbReference>
<accession>A0A939FTD5</accession>
<keyword evidence="3" id="KW-0804">Transcription</keyword>
<dbReference type="Proteomes" id="UP000664781">
    <property type="component" value="Unassembled WGS sequence"/>
</dbReference>
<evidence type="ECO:0000256" key="3">
    <source>
        <dbReference type="ARBA" id="ARBA00023163"/>
    </source>
</evidence>
<dbReference type="CDD" id="cd06170">
    <property type="entry name" value="LuxR_C_like"/>
    <property type="match status" value="1"/>
</dbReference>
<evidence type="ECO:0000256" key="1">
    <source>
        <dbReference type="ARBA" id="ARBA00023015"/>
    </source>
</evidence>
<comment type="caution">
    <text evidence="6">The sequence shown here is derived from an EMBL/GenBank/DDBJ whole genome shotgun (WGS) entry which is preliminary data.</text>
</comment>
<sequence>MEREYSDALEGLVGQFEACAEGGGGQLALVTGGLASGKTHLAHAFARHTTRNGALHLMATGSRAERDFPGGVLDQLFRNSRVPAETAARVTRLLSELADPGTGSGTASDAGPGIAPPHAEARVLHTLCVELLELARQRPLVVSVDDIQFADAFSLRLVLHLRQRMAAAPVMIVLTEWSWGLPTLSRFHADLARQPYQLVELTALPVAAVAAGLAERTTPQQAQDHAAHVHRLAGGNPLLVHALTEDLRNGRPVPSATCAEAGPAFTQAVLNCLYRWDGDLLSVAQGIAVLDEHASAPLVAELMSLPADRVGRTLNALAAAGLVDGARLRHPVARTVALSPLPATERAHLHRTAAELLQHRGADPVTVAEHLITAGSADPWATGVLRAAAARATAYDNVELATRCLELAMDSCSDPAGAAALRHTLARTLWRVEPAAAARHHAAARTALDHDGLAVRDALPLLKQALWQGDLDTARGALRTYTQQAADDERDSYAEAELRLAQRWFYGATFTRGPGAPDCREKWCARGPHTEDPWTRAVDAVCDGISGSTAKNAVASAEHILKSCRLGETFLEVVLAALLTLIRGNGLERAAEWSDKLYAEAVRRGGLTWQAALGAVRADIALRRGEPGTAAVHARTALDLLAPQSWGALRGYPLGTLVAAHTALDDPDAAEEAVRQMPSDSLSPTVWSLTFLYARGRHHLSVGRVLAAAKDFRNCGGLAQEWDLDSPELVPWRNGLAEVNLRLGRTVIARDLAKQQLDRYRGTSLRTQGVSLRLLAATAEPPQQPGLLRKSVSLLEASGDRMELARSLADLSVVLRSIGELDEARAASWRAAQETKLCRSAIVRPEAPALPEQNPLAHTHSGIPASDTPGPGSSETTEISLLSDAEGRVALLAARGFSNRDISQQLFITVSTVEQHLTRVYRKLGVSGRRGLLTLLPNPQRQSV</sequence>
<evidence type="ECO:0000259" key="5">
    <source>
        <dbReference type="PROSITE" id="PS50043"/>
    </source>
</evidence>
<name>A0A939FTD5_9ACTN</name>
<keyword evidence="1" id="KW-0805">Transcription regulation</keyword>
<dbReference type="PANTHER" id="PTHR44688">
    <property type="entry name" value="DNA-BINDING TRANSCRIPTIONAL ACTIVATOR DEVR_DOSR"/>
    <property type="match status" value="1"/>
</dbReference>
<feature type="region of interest" description="Disordered" evidence="4">
    <location>
        <begin position="849"/>
        <end position="877"/>
    </location>
</feature>
<protein>
    <submittedName>
        <fullName evidence="6">AAA family ATPase</fullName>
    </submittedName>
</protein>
<dbReference type="AlphaFoldDB" id="A0A939FTD5"/>
<feature type="domain" description="HTH luxR-type" evidence="5">
    <location>
        <begin position="875"/>
        <end position="940"/>
    </location>
</feature>
<evidence type="ECO:0000256" key="2">
    <source>
        <dbReference type="ARBA" id="ARBA00023125"/>
    </source>
</evidence>
<dbReference type="SMART" id="SM00421">
    <property type="entry name" value="HTH_LUXR"/>
    <property type="match status" value="1"/>
</dbReference>
<dbReference type="Pfam" id="PF00196">
    <property type="entry name" value="GerE"/>
    <property type="match status" value="1"/>
</dbReference>
<keyword evidence="7" id="KW-1185">Reference proteome</keyword>
<dbReference type="InterPro" id="IPR041664">
    <property type="entry name" value="AAA_16"/>
</dbReference>
<dbReference type="PROSITE" id="PS00622">
    <property type="entry name" value="HTH_LUXR_1"/>
    <property type="match status" value="1"/>
</dbReference>
<dbReference type="Pfam" id="PF13191">
    <property type="entry name" value="AAA_16"/>
    <property type="match status" value="1"/>
</dbReference>
<evidence type="ECO:0000313" key="7">
    <source>
        <dbReference type="Proteomes" id="UP000664781"/>
    </source>
</evidence>
<dbReference type="SUPFAM" id="SSF46894">
    <property type="entry name" value="C-terminal effector domain of the bipartite response regulators"/>
    <property type="match status" value="1"/>
</dbReference>
<organism evidence="6 7">
    <name type="scientific">Streptomyces triculaminicus</name>
    <dbReference type="NCBI Taxonomy" id="2816232"/>
    <lineage>
        <taxon>Bacteria</taxon>
        <taxon>Bacillati</taxon>
        <taxon>Actinomycetota</taxon>
        <taxon>Actinomycetes</taxon>
        <taxon>Kitasatosporales</taxon>
        <taxon>Streptomycetaceae</taxon>
        <taxon>Streptomyces</taxon>
    </lineage>
</organism>
<gene>
    <name evidence="6" type="ORF">J1792_27515</name>
</gene>
<dbReference type="PANTHER" id="PTHR44688:SF16">
    <property type="entry name" value="DNA-BINDING TRANSCRIPTIONAL ACTIVATOR DEVR_DOSR"/>
    <property type="match status" value="1"/>
</dbReference>
<dbReference type="PRINTS" id="PR00038">
    <property type="entry name" value="HTHLUXR"/>
</dbReference>
<dbReference type="InterPro" id="IPR027417">
    <property type="entry name" value="P-loop_NTPase"/>
</dbReference>
<dbReference type="RefSeq" id="WP_143587707.1">
    <property type="nucleotide sequence ID" value="NZ_JAFMOF010000004.1"/>
</dbReference>
<dbReference type="InterPro" id="IPR036388">
    <property type="entry name" value="WH-like_DNA-bd_sf"/>
</dbReference>
<dbReference type="EMBL" id="JAFMOF010000004">
    <property type="protein sequence ID" value="MBO0656358.1"/>
    <property type="molecule type" value="Genomic_DNA"/>
</dbReference>
<dbReference type="SUPFAM" id="SSF52540">
    <property type="entry name" value="P-loop containing nucleoside triphosphate hydrolases"/>
    <property type="match status" value="1"/>
</dbReference>
<keyword evidence="2" id="KW-0238">DNA-binding</keyword>
<dbReference type="Gene3D" id="1.10.10.10">
    <property type="entry name" value="Winged helix-like DNA-binding domain superfamily/Winged helix DNA-binding domain"/>
    <property type="match status" value="1"/>
</dbReference>
<evidence type="ECO:0000256" key="4">
    <source>
        <dbReference type="SAM" id="MobiDB-lite"/>
    </source>
</evidence>